<dbReference type="RefSeq" id="WP_175528868.1">
    <property type="nucleotide sequence ID" value="NZ_FOZL01000001.1"/>
</dbReference>
<evidence type="ECO:0000256" key="2">
    <source>
        <dbReference type="SAM" id="SignalP"/>
    </source>
</evidence>
<feature type="domain" description="PDZ" evidence="3">
    <location>
        <begin position="55"/>
        <end position="147"/>
    </location>
</feature>
<keyword evidence="5" id="KW-1185">Reference proteome</keyword>
<dbReference type="SMART" id="SM00228">
    <property type="entry name" value="PDZ"/>
    <property type="match status" value="2"/>
</dbReference>
<gene>
    <name evidence="4" type="ORF">SAMN05421771_0922</name>
</gene>
<keyword evidence="2" id="KW-0732">Signal</keyword>
<feature type="signal peptide" evidence="2">
    <location>
        <begin position="1"/>
        <end position="32"/>
    </location>
</feature>
<dbReference type="CDD" id="cd06779">
    <property type="entry name" value="cpPDZ_Deg_HtrA-like"/>
    <property type="match status" value="1"/>
</dbReference>
<name>A0A1I6LLW4_9BACT</name>
<feature type="chain" id="PRO_5011476707" evidence="2">
    <location>
        <begin position="33"/>
        <end position="337"/>
    </location>
</feature>
<evidence type="ECO:0000313" key="5">
    <source>
        <dbReference type="Proteomes" id="UP000199024"/>
    </source>
</evidence>
<proteinExistence type="inferred from homology"/>
<protein>
    <submittedName>
        <fullName evidence="4">PDZ domain-containing protein</fullName>
    </submittedName>
</protein>
<dbReference type="AlphaFoldDB" id="A0A1I6LLW4"/>
<dbReference type="SUPFAM" id="SSF50156">
    <property type="entry name" value="PDZ domain-like"/>
    <property type="match status" value="2"/>
</dbReference>
<accession>A0A1I6LLW4</accession>
<dbReference type="Gene3D" id="2.30.42.10">
    <property type="match status" value="2"/>
</dbReference>
<organism evidence="4 5">
    <name type="scientific">Granulicella pectinivorans</name>
    <dbReference type="NCBI Taxonomy" id="474950"/>
    <lineage>
        <taxon>Bacteria</taxon>
        <taxon>Pseudomonadati</taxon>
        <taxon>Acidobacteriota</taxon>
        <taxon>Terriglobia</taxon>
        <taxon>Terriglobales</taxon>
        <taxon>Acidobacteriaceae</taxon>
        <taxon>Granulicella</taxon>
    </lineage>
</organism>
<dbReference type="PANTHER" id="PTHR22939:SF129">
    <property type="entry name" value="SERINE PROTEASE HTRA2, MITOCHONDRIAL"/>
    <property type="match status" value="1"/>
</dbReference>
<reference evidence="4 5" key="1">
    <citation type="submission" date="2016-10" db="EMBL/GenBank/DDBJ databases">
        <authorList>
            <person name="de Groot N.N."/>
        </authorList>
    </citation>
    <scope>NUCLEOTIDE SEQUENCE [LARGE SCALE GENOMIC DNA]</scope>
    <source>
        <strain evidence="4 5">DSM 21001</strain>
    </source>
</reference>
<evidence type="ECO:0000256" key="1">
    <source>
        <dbReference type="ARBA" id="ARBA00010541"/>
    </source>
</evidence>
<dbReference type="PROSITE" id="PS50106">
    <property type="entry name" value="PDZ"/>
    <property type="match status" value="2"/>
</dbReference>
<dbReference type="PANTHER" id="PTHR22939">
    <property type="entry name" value="SERINE PROTEASE FAMILY S1C HTRA-RELATED"/>
    <property type="match status" value="1"/>
</dbReference>
<evidence type="ECO:0000313" key="4">
    <source>
        <dbReference type="EMBL" id="SFS04456.1"/>
    </source>
</evidence>
<comment type="similarity">
    <text evidence="1">Belongs to the peptidase S1C family.</text>
</comment>
<dbReference type="STRING" id="474950.SAMN05421771_0922"/>
<dbReference type="Proteomes" id="UP000199024">
    <property type="component" value="Unassembled WGS sequence"/>
</dbReference>
<dbReference type="EMBL" id="FOZL01000001">
    <property type="protein sequence ID" value="SFS04456.1"/>
    <property type="molecule type" value="Genomic_DNA"/>
</dbReference>
<dbReference type="Pfam" id="PF13180">
    <property type="entry name" value="PDZ_2"/>
    <property type="match status" value="2"/>
</dbReference>
<dbReference type="InterPro" id="IPR001478">
    <property type="entry name" value="PDZ"/>
</dbReference>
<feature type="domain" description="PDZ" evidence="3">
    <location>
        <begin position="236"/>
        <end position="293"/>
    </location>
</feature>
<evidence type="ECO:0000259" key="3">
    <source>
        <dbReference type="PROSITE" id="PS50106"/>
    </source>
</evidence>
<dbReference type="InterPro" id="IPR036034">
    <property type="entry name" value="PDZ_sf"/>
</dbReference>
<sequence>MNGLRTAIRRSRWRRGSFGLAAVLAATALSQAGVAGAQKQHMGYFLHGTRSGAGAAAASRNTAQGYLGVDIRDVSKDQLAAWKVDAAHGAVVILVDHDGPAGKAGLREHDVILQMNGKSVEGEENLRKMIRETPPGHAVTILISREGQRQTLSTQMADKEEVLREAWEQHIAVPEPDASVPSPPLPAEEKHSFFSSPGKASRSFLGSIVSPTYTGAMLETMAPQLAEYFGAQGKTGLLVRSVDTNSPAAQAGMHAGDVVVRVNSANIATSSDWLRAVRENKGKTISVVVLRDRHEQTLLMVPNSKHHSSLLPDIWPFNTGNPHPAPTQSACLMPFSM</sequence>